<accession>A0A9P6MI02</accession>
<feature type="region of interest" description="Disordered" evidence="1">
    <location>
        <begin position="677"/>
        <end position="709"/>
    </location>
</feature>
<evidence type="ECO:0000313" key="2">
    <source>
        <dbReference type="EMBL" id="KAG0001951.1"/>
    </source>
</evidence>
<feature type="region of interest" description="Disordered" evidence="1">
    <location>
        <begin position="306"/>
        <end position="376"/>
    </location>
</feature>
<feature type="compositionally biased region" description="Low complexity" evidence="1">
    <location>
        <begin position="308"/>
        <end position="324"/>
    </location>
</feature>
<feature type="region of interest" description="Disordered" evidence="1">
    <location>
        <begin position="391"/>
        <end position="552"/>
    </location>
</feature>
<keyword evidence="3" id="KW-1185">Reference proteome</keyword>
<dbReference type="AlphaFoldDB" id="A0A9P6MI02"/>
<proteinExistence type="predicted"/>
<evidence type="ECO:0000313" key="3">
    <source>
        <dbReference type="Proteomes" id="UP000703661"/>
    </source>
</evidence>
<comment type="caution">
    <text evidence="2">The sequence shown here is derived from an EMBL/GenBank/DDBJ whole genome shotgun (WGS) entry which is preliminary data.</text>
</comment>
<dbReference type="EMBL" id="JAAAID010002990">
    <property type="protein sequence ID" value="KAG0001951.1"/>
    <property type="molecule type" value="Genomic_DNA"/>
</dbReference>
<feature type="compositionally biased region" description="Low complexity" evidence="1">
    <location>
        <begin position="689"/>
        <end position="706"/>
    </location>
</feature>
<evidence type="ECO:0000256" key="1">
    <source>
        <dbReference type="SAM" id="MobiDB-lite"/>
    </source>
</evidence>
<feature type="compositionally biased region" description="Basic and acidic residues" evidence="1">
    <location>
        <begin position="391"/>
        <end position="400"/>
    </location>
</feature>
<organism evidence="2 3">
    <name type="scientific">Entomortierella chlamydospora</name>
    <dbReference type="NCBI Taxonomy" id="101097"/>
    <lineage>
        <taxon>Eukaryota</taxon>
        <taxon>Fungi</taxon>
        <taxon>Fungi incertae sedis</taxon>
        <taxon>Mucoromycota</taxon>
        <taxon>Mortierellomycotina</taxon>
        <taxon>Mortierellomycetes</taxon>
        <taxon>Mortierellales</taxon>
        <taxon>Mortierellaceae</taxon>
        <taxon>Entomortierella</taxon>
    </lineage>
</organism>
<sequence>DKAKKQLVSVFNINKTDSAAVYERETSDLKVIENERRLCLRQRDEIVTERYKLHKERAKLLEETRQLKKLNESVFDRSKDEVANADFPEELHWQLELKDYDFKIEDVRRQLSKYKVALSNLARAANLSEAALVAFLGYPEAAYKIWKAEYALKASQKMRLYLRVELSLSNAYSNEDAARQACPTIVPLLATPVRPSTVRAYFEPIRRGGIRRFDAEREMRVYIAEIRSAHKTAEMYVAQETERLNAMLRYRESIIPLLSKIRRRAFQDCCLDGYRIEGWEDEQGHSLLGTEADILVRGGIHEIGTPTSTIPSFAPNSSSSPSVPNLQHRNSVDDSTYMDEEHMNTSRGRRVPDADQDSSLDSPLAAGSAPLSILAPSNNLGSEVLMIVDRDRRAKQEGKKKDKKERRSRSRSRPRRDSDLVGDDDLQGHGSNALSALGSLILHHSNSNSSNGESSSSSQGEREGRKRTTRGFFGFARSRRGSTNGEDAVVPSGPPSSIFQAGRNARSSVDVRNLTAEAANPRGRDVPSISISSHDDVGGGGEQDSSSSPPRRTFFENASLVQLPSWNGQTTTMAGDSSPPSPSVAPLRPRVLTMDEYIGIGPVADRGGDHISPFDLSQGSQPLIPSYTEHQQDQIVDPDMLHLMNSSITYEGLSSLSEQDEERIFIEGGNESWGMQGVILSNAGDPLDRSSSSSRSRPPTSSLSSTAIARVRSRSLSPQCYARIRHCDVNGINSIYNELPPPEYTA</sequence>
<feature type="compositionally biased region" description="Low complexity" evidence="1">
    <location>
        <begin position="445"/>
        <end position="459"/>
    </location>
</feature>
<name>A0A9P6MI02_9FUNG</name>
<feature type="non-terminal residue" evidence="2">
    <location>
        <position position="1"/>
    </location>
</feature>
<gene>
    <name evidence="2" type="ORF">BGZ80_006051</name>
</gene>
<reference evidence="2" key="1">
    <citation type="journal article" date="2020" name="Fungal Divers.">
        <title>Resolving the Mortierellaceae phylogeny through synthesis of multi-gene phylogenetics and phylogenomics.</title>
        <authorList>
            <person name="Vandepol N."/>
            <person name="Liber J."/>
            <person name="Desiro A."/>
            <person name="Na H."/>
            <person name="Kennedy M."/>
            <person name="Barry K."/>
            <person name="Grigoriev I.V."/>
            <person name="Miller A.N."/>
            <person name="O'Donnell K."/>
            <person name="Stajich J.E."/>
            <person name="Bonito G."/>
        </authorList>
    </citation>
    <scope>NUCLEOTIDE SEQUENCE</scope>
    <source>
        <strain evidence="2">NRRL 2769</strain>
    </source>
</reference>
<feature type="compositionally biased region" description="Basic residues" evidence="1">
    <location>
        <begin position="401"/>
        <end position="414"/>
    </location>
</feature>
<protein>
    <submittedName>
        <fullName evidence="2">Uncharacterized protein</fullName>
    </submittedName>
</protein>
<dbReference type="Proteomes" id="UP000703661">
    <property type="component" value="Unassembled WGS sequence"/>
</dbReference>